<evidence type="ECO:0000313" key="5">
    <source>
        <dbReference type="Proteomes" id="UP000429484"/>
    </source>
</evidence>
<dbReference type="EMBL" id="WISR01000013">
    <property type="protein sequence ID" value="MQW31434.1"/>
    <property type="molecule type" value="Genomic_DNA"/>
</dbReference>
<dbReference type="RefSeq" id="WP_153349277.1">
    <property type="nucleotide sequence ID" value="NZ_WISR01000013.1"/>
</dbReference>
<dbReference type="InterPro" id="IPR052344">
    <property type="entry name" value="Transposase-related"/>
</dbReference>
<dbReference type="PANTHER" id="PTHR33678:SF1">
    <property type="entry name" value="BLL1576 PROTEIN"/>
    <property type="match status" value="1"/>
</dbReference>
<feature type="non-terminal residue" evidence="3">
    <location>
        <position position="1"/>
    </location>
</feature>
<accession>A0AAW9TG94</accession>
<dbReference type="EMBL" id="WISR01000070">
    <property type="protein sequence ID" value="MQW32485.1"/>
    <property type="molecule type" value="Genomic_DNA"/>
</dbReference>
<comment type="caution">
    <text evidence="3">The sequence shown here is derived from an EMBL/GenBank/DDBJ whole genome shotgun (WGS) entry which is preliminary data.</text>
</comment>
<evidence type="ECO:0000259" key="2">
    <source>
        <dbReference type="Pfam" id="PF13817"/>
    </source>
</evidence>
<dbReference type="AlphaFoldDB" id="A0AAW9TG94"/>
<evidence type="ECO:0000313" key="3">
    <source>
        <dbReference type="EMBL" id="MQW31434.1"/>
    </source>
</evidence>
<dbReference type="InterPro" id="IPR039552">
    <property type="entry name" value="IS66_C"/>
</dbReference>
<dbReference type="Proteomes" id="UP000429484">
    <property type="component" value="Unassembled WGS sequence"/>
</dbReference>
<gene>
    <name evidence="3" type="ORF">GHK53_00770</name>
    <name evidence="4" type="ORF">GHK53_06565</name>
</gene>
<reference evidence="3" key="2">
    <citation type="submission" date="2019-10" db="EMBL/GenBank/DDBJ databases">
        <authorList>
            <person name="Sugawara M."/>
            <person name="Epstein B."/>
            <person name="Badgley B."/>
            <person name="Unno T."/>
            <person name="Xu L."/>
            <person name="Reese J."/>
            <person name="Gyaneshwar P."/>
            <person name="Denny R."/>
            <person name="Mudege J."/>
            <person name="Bharti A."/>
            <person name="Farmer A."/>
            <person name="May G."/>
            <person name="Woodward J."/>
            <person name="Medigue C."/>
            <person name="Vallenet D."/>
            <person name="Lajus A."/>
            <person name="Rouy Z."/>
            <person name="Martinez-Vaz B."/>
            <person name="Tiffin P."/>
            <person name="Young N."/>
            <person name="Sadowsky M."/>
        </authorList>
    </citation>
    <scope>NUCLEOTIDE SEQUENCE</scope>
    <source>
        <strain evidence="3">N6B1</strain>
    </source>
</reference>
<proteinExistence type="predicted"/>
<sequence length="297" mass="33097">LTAFIRSQPRVFCDETPLPRLDPGRKRTKLCQLWAQAVDDRPWNGPTPPAVAYTFAESRSAREVEGQLSSFAGVLQVDGYQAYKTLAKRRGKSNIAPMRLAFCLAHARRKFVDVVKLTGSSEALSILARIAEIYRIEAKLRGESADTRLTVRRRETAPIMRELKVQLTELSEEVSSKSALGKAVSYALNHWNGLAAFLEDGRIEADSNVVERSMKSVALTRKNSLFVGNERGGKSFAVLASLVNTAKLNSVDPEVWLADVLERIISGKVPANRMDTLFPWAWKAEREAIARQERRAA</sequence>
<evidence type="ECO:0000313" key="4">
    <source>
        <dbReference type="EMBL" id="MQW32485.1"/>
    </source>
</evidence>
<evidence type="ECO:0000259" key="1">
    <source>
        <dbReference type="Pfam" id="PF03050"/>
    </source>
</evidence>
<dbReference type="InterPro" id="IPR004291">
    <property type="entry name" value="Transposase_IS66_central"/>
</dbReference>
<feature type="domain" description="Transposase IS66 C-terminal" evidence="2">
    <location>
        <begin position="241"/>
        <end position="280"/>
    </location>
</feature>
<protein>
    <submittedName>
        <fullName evidence="3">IS66 family transposase</fullName>
    </submittedName>
</protein>
<name>A0AAW9TG94_RHIML</name>
<dbReference type="Pfam" id="PF13817">
    <property type="entry name" value="DDE_Tnp_IS66_C"/>
    <property type="match status" value="1"/>
</dbReference>
<feature type="domain" description="Transposase IS66 central" evidence="1">
    <location>
        <begin position="2"/>
        <end position="234"/>
    </location>
</feature>
<dbReference type="PANTHER" id="PTHR33678">
    <property type="entry name" value="BLL1576 PROTEIN"/>
    <property type="match status" value="1"/>
</dbReference>
<dbReference type="Pfam" id="PF03050">
    <property type="entry name" value="DDE_Tnp_IS66"/>
    <property type="match status" value="1"/>
</dbReference>
<organism evidence="3 5">
    <name type="scientific">Rhizobium meliloti</name>
    <name type="common">Ensifer meliloti</name>
    <name type="synonym">Sinorhizobium meliloti</name>
    <dbReference type="NCBI Taxonomy" id="382"/>
    <lineage>
        <taxon>Bacteria</taxon>
        <taxon>Pseudomonadati</taxon>
        <taxon>Pseudomonadota</taxon>
        <taxon>Alphaproteobacteria</taxon>
        <taxon>Hyphomicrobiales</taxon>
        <taxon>Rhizobiaceae</taxon>
        <taxon>Sinorhizobium/Ensifer group</taxon>
        <taxon>Sinorhizobium</taxon>
    </lineage>
</organism>
<reference evidence="3 5" key="1">
    <citation type="journal article" date="2013" name="Genome Biol.">
        <title>Comparative genomics of the core and accessory genomes of 48 Sinorhizobium strains comprising five genospecies.</title>
        <authorList>
            <person name="Sugawara M."/>
            <person name="Epstein B."/>
            <person name="Badgley B.D."/>
            <person name="Unno T."/>
            <person name="Xu L."/>
            <person name="Reese J."/>
            <person name="Gyaneshwar P."/>
            <person name="Denny R."/>
            <person name="Mudge J."/>
            <person name="Bharti A.K."/>
            <person name="Farmer A.D."/>
            <person name="May G.D."/>
            <person name="Woodward J.E."/>
            <person name="Medigue C."/>
            <person name="Vallenet D."/>
            <person name="Lajus A."/>
            <person name="Rouy Z."/>
            <person name="Martinez-Vaz B."/>
            <person name="Tiffin P."/>
            <person name="Young N.D."/>
            <person name="Sadowsky M.J."/>
        </authorList>
    </citation>
    <scope>NUCLEOTIDE SEQUENCE [LARGE SCALE GENOMIC DNA]</scope>
    <source>
        <strain evidence="3 5">N6B1</strain>
    </source>
</reference>
<dbReference type="NCBIfam" id="NF033517">
    <property type="entry name" value="transpos_IS66"/>
    <property type="match status" value="1"/>
</dbReference>